<reference evidence="2" key="1">
    <citation type="submission" date="2020-06" db="EMBL/GenBank/DDBJ databases">
        <authorList>
            <person name="Li T."/>
            <person name="Hu X."/>
            <person name="Zhang T."/>
            <person name="Song X."/>
            <person name="Zhang H."/>
            <person name="Dai N."/>
            <person name="Sheng W."/>
            <person name="Hou X."/>
            <person name="Wei L."/>
        </authorList>
    </citation>
    <scope>NUCLEOTIDE SEQUENCE</scope>
    <source>
        <strain evidence="2">KEN8</strain>
        <tissue evidence="2">Leaf</tissue>
    </source>
</reference>
<name>A0AAW2K3G3_9LAMI</name>
<proteinExistence type="predicted"/>
<evidence type="ECO:0000313" key="2">
    <source>
        <dbReference type="EMBL" id="KAL0300491.1"/>
    </source>
</evidence>
<sequence>MQAIRALSKTWELRVQQHRQRLASVQFARDDDRQRILAEGPYFIYGRPLLLKPMPDCFEFKEDDISLTPVWATLPSLPLECWHPMHSGRSALGWAPHRYGLPHYEDGEGLLCPYFVEFDASKALVDHVEFKLPNGVSRRQPVVYEYTPKFCTECNRSDTTKAHAVITNNQLLPCHCHCVTELQQKQSMPIAEQRQTVTDTNMADGAQERPSHKQARKGKDRPALSGKRSSRSVLLGLLLRAGSRLNATSYRGTTAYYNLKCSIEGVIMKMKEYVGKTFELGQPMTCVADSWRFQLCENRRQKNSLELHRPGMSSKILRLLPSRSDLMMPPQRDATLLGTPTVRAIPVVLNLSDFSTCGQIIRIYGNCGKWLESERGRHSTILSLQEIEGQRHLNAFNNLHFSHILVRAKELTLPSKMHRFNWSPILRTQPFGTQ</sequence>
<organism evidence="2">
    <name type="scientific">Sesamum calycinum</name>
    <dbReference type="NCBI Taxonomy" id="2727403"/>
    <lineage>
        <taxon>Eukaryota</taxon>
        <taxon>Viridiplantae</taxon>
        <taxon>Streptophyta</taxon>
        <taxon>Embryophyta</taxon>
        <taxon>Tracheophyta</taxon>
        <taxon>Spermatophyta</taxon>
        <taxon>Magnoliopsida</taxon>
        <taxon>eudicotyledons</taxon>
        <taxon>Gunneridae</taxon>
        <taxon>Pentapetalae</taxon>
        <taxon>asterids</taxon>
        <taxon>lamiids</taxon>
        <taxon>Lamiales</taxon>
        <taxon>Pedaliaceae</taxon>
        <taxon>Sesamum</taxon>
    </lineage>
</organism>
<reference evidence="2" key="2">
    <citation type="journal article" date="2024" name="Plant">
        <title>Genomic evolution and insights into agronomic trait innovations of Sesamum species.</title>
        <authorList>
            <person name="Miao H."/>
            <person name="Wang L."/>
            <person name="Qu L."/>
            <person name="Liu H."/>
            <person name="Sun Y."/>
            <person name="Le M."/>
            <person name="Wang Q."/>
            <person name="Wei S."/>
            <person name="Zheng Y."/>
            <person name="Lin W."/>
            <person name="Duan Y."/>
            <person name="Cao H."/>
            <person name="Xiong S."/>
            <person name="Wang X."/>
            <person name="Wei L."/>
            <person name="Li C."/>
            <person name="Ma Q."/>
            <person name="Ju M."/>
            <person name="Zhao R."/>
            <person name="Li G."/>
            <person name="Mu C."/>
            <person name="Tian Q."/>
            <person name="Mei H."/>
            <person name="Zhang T."/>
            <person name="Gao T."/>
            <person name="Zhang H."/>
        </authorList>
    </citation>
    <scope>NUCLEOTIDE SEQUENCE</scope>
    <source>
        <strain evidence="2">KEN8</strain>
    </source>
</reference>
<comment type="caution">
    <text evidence="2">The sequence shown here is derived from an EMBL/GenBank/DDBJ whole genome shotgun (WGS) entry which is preliminary data.</text>
</comment>
<evidence type="ECO:0000256" key="1">
    <source>
        <dbReference type="SAM" id="MobiDB-lite"/>
    </source>
</evidence>
<evidence type="ECO:0008006" key="3">
    <source>
        <dbReference type="Google" id="ProtNLM"/>
    </source>
</evidence>
<protein>
    <recommendedName>
        <fullName evidence="3">DUF4283 domain-containing protein</fullName>
    </recommendedName>
</protein>
<gene>
    <name evidence="2" type="ORF">Scaly_3045000</name>
</gene>
<dbReference type="AlphaFoldDB" id="A0AAW2K3G3"/>
<dbReference type="PANTHER" id="PTHR33233">
    <property type="entry name" value="ENDONUCLEASE/EXONUCLEASE/PHOSPHATASE"/>
    <property type="match status" value="1"/>
</dbReference>
<dbReference type="EMBL" id="JACGWM010000635">
    <property type="protein sequence ID" value="KAL0300491.1"/>
    <property type="molecule type" value="Genomic_DNA"/>
</dbReference>
<accession>A0AAW2K3G3</accession>
<feature type="region of interest" description="Disordered" evidence="1">
    <location>
        <begin position="200"/>
        <end position="228"/>
    </location>
</feature>
<dbReference type="PANTHER" id="PTHR33233:SF14">
    <property type="entry name" value="ENDONUCLEASE_EXONUCLEASE_PHOSPHATASE"/>
    <property type="match status" value="1"/>
</dbReference>